<dbReference type="Proteomes" id="UP000838756">
    <property type="component" value="Unassembled WGS sequence"/>
</dbReference>
<evidence type="ECO:0000313" key="2">
    <source>
        <dbReference type="Proteomes" id="UP000838756"/>
    </source>
</evidence>
<dbReference type="EMBL" id="CAKXAJ010024844">
    <property type="protein sequence ID" value="CAH2231601.1"/>
    <property type="molecule type" value="Genomic_DNA"/>
</dbReference>
<dbReference type="OrthoDB" id="20109at2759"/>
<sequence>MEAQKLKKKKNAISKGKLKKTIKNVISRPDPVFWPAVTEAEETILQNALEKLRVHIPEFKKPHWNDIKLLPKKERPQPQHIQKVEGLLFGISECYYAVKTQNCSAVIIEANVNPQTIVHPIIEACVSSNISVLCLNDLREYSLTYFGVKTTCLGIKKDYLQDLSDKICETFKNYKPNKKSMPIRTTCSSFAVIKEEDSQMDIEAYCPYVYRSDKKTRAFVTNDTQQVTKVTSQFTGQHFIKLQDNIKPENDRKAYMRMMVKKISNNPNRVTKAKHKS</sequence>
<dbReference type="InterPro" id="IPR029064">
    <property type="entry name" value="Ribosomal_eL30-like_sf"/>
</dbReference>
<name>A0A8S4R4F7_9NEOP</name>
<keyword evidence="2" id="KW-1185">Reference proteome</keyword>
<accession>A0A8S4R4F7</accession>
<dbReference type="Gene3D" id="3.30.1330.30">
    <property type="match status" value="1"/>
</dbReference>
<proteinExistence type="predicted"/>
<organism evidence="1 2">
    <name type="scientific">Pararge aegeria aegeria</name>
    <dbReference type="NCBI Taxonomy" id="348720"/>
    <lineage>
        <taxon>Eukaryota</taxon>
        <taxon>Metazoa</taxon>
        <taxon>Ecdysozoa</taxon>
        <taxon>Arthropoda</taxon>
        <taxon>Hexapoda</taxon>
        <taxon>Insecta</taxon>
        <taxon>Pterygota</taxon>
        <taxon>Neoptera</taxon>
        <taxon>Endopterygota</taxon>
        <taxon>Lepidoptera</taxon>
        <taxon>Glossata</taxon>
        <taxon>Ditrysia</taxon>
        <taxon>Papilionoidea</taxon>
        <taxon>Nymphalidae</taxon>
        <taxon>Satyrinae</taxon>
        <taxon>Satyrini</taxon>
        <taxon>Parargina</taxon>
        <taxon>Pararge</taxon>
    </lineage>
</organism>
<dbReference type="AlphaFoldDB" id="A0A8S4R4F7"/>
<comment type="caution">
    <text evidence="1">The sequence shown here is derived from an EMBL/GenBank/DDBJ whole genome shotgun (WGS) entry which is preliminary data.</text>
</comment>
<dbReference type="SUPFAM" id="SSF55315">
    <property type="entry name" value="L30e-like"/>
    <property type="match status" value="1"/>
</dbReference>
<protein>
    <submittedName>
        <fullName evidence="1">Jg14323 protein</fullName>
    </submittedName>
</protein>
<gene>
    <name evidence="1" type="primary">jg14323</name>
    <name evidence="1" type="ORF">PAEG_LOCUS10074</name>
</gene>
<reference evidence="1" key="1">
    <citation type="submission" date="2022-03" db="EMBL/GenBank/DDBJ databases">
        <authorList>
            <person name="Lindestad O."/>
        </authorList>
    </citation>
    <scope>NUCLEOTIDE SEQUENCE</scope>
</reference>
<evidence type="ECO:0000313" key="1">
    <source>
        <dbReference type="EMBL" id="CAH2231601.1"/>
    </source>
</evidence>